<dbReference type="Proteomes" id="UP000887458">
    <property type="component" value="Unassembled WGS sequence"/>
</dbReference>
<comment type="caution">
    <text evidence="1">The sequence shown here is derived from an EMBL/GenBank/DDBJ whole genome shotgun (WGS) entry which is preliminary data.</text>
</comment>
<keyword evidence="2" id="KW-1185">Reference proteome</keyword>
<accession>A0ABQ8JR63</accession>
<evidence type="ECO:0000313" key="2">
    <source>
        <dbReference type="Proteomes" id="UP000887458"/>
    </source>
</evidence>
<gene>
    <name evidence="1" type="ORF">DERP_009252</name>
</gene>
<sequence>MCSTHSNQLLKLVDDDYVIVSSHVLDTLFIYLFSPVLMTDSLMTYQRHQDIEKKWTDELKIHCH</sequence>
<reference evidence="1 2" key="2">
    <citation type="journal article" date="2022" name="Mol. Biol. Evol.">
        <title>Comparative Genomics Reveals Insights into the Divergent Evolution of Astigmatic Mites and Household Pest Adaptations.</title>
        <authorList>
            <person name="Xiong Q."/>
            <person name="Wan A.T."/>
            <person name="Liu X."/>
            <person name="Fung C.S."/>
            <person name="Xiao X."/>
            <person name="Malainual N."/>
            <person name="Hou J."/>
            <person name="Wang L."/>
            <person name="Wang M."/>
            <person name="Yang K.Y."/>
            <person name="Cui Y."/>
            <person name="Leung E.L."/>
            <person name="Nong W."/>
            <person name="Shin S.K."/>
            <person name="Au S.W."/>
            <person name="Jeong K.Y."/>
            <person name="Chew F.T."/>
            <person name="Hui J.H."/>
            <person name="Leung T.F."/>
            <person name="Tungtrongchitr A."/>
            <person name="Zhong N."/>
            <person name="Liu Z."/>
            <person name="Tsui S.K."/>
        </authorList>
    </citation>
    <scope>NUCLEOTIDE SEQUENCE [LARGE SCALE GENOMIC DNA]</scope>
    <source>
        <strain evidence="1">Derp</strain>
    </source>
</reference>
<evidence type="ECO:0000313" key="1">
    <source>
        <dbReference type="EMBL" id="KAH9425027.1"/>
    </source>
</evidence>
<organism evidence="1 2">
    <name type="scientific">Dermatophagoides pteronyssinus</name>
    <name type="common">European house dust mite</name>
    <dbReference type="NCBI Taxonomy" id="6956"/>
    <lineage>
        <taxon>Eukaryota</taxon>
        <taxon>Metazoa</taxon>
        <taxon>Ecdysozoa</taxon>
        <taxon>Arthropoda</taxon>
        <taxon>Chelicerata</taxon>
        <taxon>Arachnida</taxon>
        <taxon>Acari</taxon>
        <taxon>Acariformes</taxon>
        <taxon>Sarcoptiformes</taxon>
        <taxon>Astigmata</taxon>
        <taxon>Psoroptidia</taxon>
        <taxon>Analgoidea</taxon>
        <taxon>Pyroglyphidae</taxon>
        <taxon>Dermatophagoidinae</taxon>
        <taxon>Dermatophagoides</taxon>
    </lineage>
</organism>
<name>A0ABQ8JR63_DERPT</name>
<protein>
    <submittedName>
        <fullName evidence="1">Uncharacterized protein</fullName>
    </submittedName>
</protein>
<reference evidence="1 2" key="1">
    <citation type="journal article" date="2018" name="J. Allergy Clin. Immunol.">
        <title>High-quality assembly of Dermatophagoides pteronyssinus genome and transcriptome reveals a wide range of novel allergens.</title>
        <authorList>
            <person name="Liu X.Y."/>
            <person name="Yang K.Y."/>
            <person name="Wang M.Q."/>
            <person name="Kwok J.S."/>
            <person name="Zeng X."/>
            <person name="Yang Z."/>
            <person name="Xiao X.J."/>
            <person name="Lau C.P."/>
            <person name="Li Y."/>
            <person name="Huang Z.M."/>
            <person name="Ba J.G."/>
            <person name="Yim A.K."/>
            <person name="Ouyang C.Y."/>
            <person name="Ngai S.M."/>
            <person name="Chan T.F."/>
            <person name="Leung E.L."/>
            <person name="Liu L."/>
            <person name="Liu Z.G."/>
            <person name="Tsui S.K."/>
        </authorList>
    </citation>
    <scope>NUCLEOTIDE SEQUENCE [LARGE SCALE GENOMIC DNA]</scope>
    <source>
        <strain evidence="1">Derp</strain>
    </source>
</reference>
<dbReference type="EMBL" id="NJHN03000024">
    <property type="protein sequence ID" value="KAH9425027.1"/>
    <property type="molecule type" value="Genomic_DNA"/>
</dbReference>
<proteinExistence type="predicted"/>